<dbReference type="SUPFAM" id="SSF101801">
    <property type="entry name" value="Surface presentation of antigens (SPOA)"/>
    <property type="match status" value="1"/>
</dbReference>
<protein>
    <recommendedName>
        <fullName evidence="4">Flagellar motor switch protein FliM</fullName>
    </recommendedName>
</protein>
<proteinExistence type="inferred from homology"/>
<comment type="caution">
    <text evidence="11">The sequence shown here is derived from an EMBL/GenBank/DDBJ whole genome shotgun (WGS) entry which is preliminary data.</text>
</comment>
<dbReference type="GeneID" id="93301489"/>
<dbReference type="InterPro" id="IPR001689">
    <property type="entry name" value="Flag_FliM"/>
</dbReference>
<dbReference type="InterPro" id="IPR001543">
    <property type="entry name" value="FliN-like_C"/>
</dbReference>
<organism evidence="11 12">
    <name type="scientific">Eisenbergiella tayi</name>
    <dbReference type="NCBI Taxonomy" id="1432052"/>
    <lineage>
        <taxon>Bacteria</taxon>
        <taxon>Bacillati</taxon>
        <taxon>Bacillota</taxon>
        <taxon>Clostridia</taxon>
        <taxon>Lachnospirales</taxon>
        <taxon>Lachnospiraceae</taxon>
        <taxon>Eisenbergiella</taxon>
    </lineage>
</organism>
<dbReference type="InterPro" id="IPR036429">
    <property type="entry name" value="SpoA-like_sf"/>
</dbReference>
<dbReference type="Proteomes" id="UP000095003">
    <property type="component" value="Unassembled WGS sequence"/>
</dbReference>
<evidence type="ECO:0000256" key="9">
    <source>
        <dbReference type="ARBA" id="ARBA00023143"/>
    </source>
</evidence>
<evidence type="ECO:0000256" key="2">
    <source>
        <dbReference type="ARBA" id="ARBA00004202"/>
    </source>
</evidence>
<dbReference type="CDD" id="cd17908">
    <property type="entry name" value="FliM"/>
    <property type="match status" value="1"/>
</dbReference>
<dbReference type="PANTHER" id="PTHR30034">
    <property type="entry name" value="FLAGELLAR MOTOR SWITCH PROTEIN FLIM"/>
    <property type="match status" value="1"/>
</dbReference>
<evidence type="ECO:0000256" key="1">
    <source>
        <dbReference type="ARBA" id="ARBA00004117"/>
    </source>
</evidence>
<keyword evidence="7" id="KW-0283">Flagellar rotation</keyword>
<dbReference type="GO" id="GO:0005886">
    <property type="term" value="C:plasma membrane"/>
    <property type="evidence" value="ECO:0007669"/>
    <property type="project" value="UniProtKB-SubCell"/>
</dbReference>
<dbReference type="GO" id="GO:0003774">
    <property type="term" value="F:cytoskeletal motor activity"/>
    <property type="evidence" value="ECO:0007669"/>
    <property type="project" value="InterPro"/>
</dbReference>
<dbReference type="PATRIC" id="fig|1432052.3.peg.6229"/>
<dbReference type="GO" id="GO:0009425">
    <property type="term" value="C:bacterial-type flagellum basal body"/>
    <property type="evidence" value="ECO:0007669"/>
    <property type="project" value="UniProtKB-SubCell"/>
</dbReference>
<keyword evidence="11" id="KW-0969">Cilium</keyword>
<comment type="subcellular location">
    <subcellularLocation>
        <location evidence="1">Bacterial flagellum basal body</location>
    </subcellularLocation>
    <subcellularLocation>
        <location evidence="2">Cell membrane</location>
        <topology evidence="2">Peripheral membrane protein</topology>
    </subcellularLocation>
</comment>
<evidence type="ECO:0000256" key="4">
    <source>
        <dbReference type="ARBA" id="ARBA00021898"/>
    </source>
</evidence>
<dbReference type="PIRSF" id="PIRSF002888">
    <property type="entry name" value="FliM"/>
    <property type="match status" value="1"/>
</dbReference>
<keyword evidence="5" id="KW-1003">Cell membrane</keyword>
<evidence type="ECO:0000256" key="3">
    <source>
        <dbReference type="ARBA" id="ARBA00011049"/>
    </source>
</evidence>
<evidence type="ECO:0000256" key="8">
    <source>
        <dbReference type="ARBA" id="ARBA00023136"/>
    </source>
</evidence>
<dbReference type="Pfam" id="PF01052">
    <property type="entry name" value="FliMN_C"/>
    <property type="match status" value="1"/>
</dbReference>
<accession>A0A1E3AIN5</accession>
<name>A0A1E3AIN5_9FIRM</name>
<dbReference type="GO" id="GO:0071978">
    <property type="term" value="P:bacterial-type flagellum-dependent swarming motility"/>
    <property type="evidence" value="ECO:0007669"/>
    <property type="project" value="TreeGrafter"/>
</dbReference>
<dbReference type="GO" id="GO:0050918">
    <property type="term" value="P:positive chemotaxis"/>
    <property type="evidence" value="ECO:0007669"/>
    <property type="project" value="TreeGrafter"/>
</dbReference>
<dbReference type="RefSeq" id="WP_009250558.1">
    <property type="nucleotide sequence ID" value="NZ_CABMHK010000138.1"/>
</dbReference>
<dbReference type="InterPro" id="IPR028976">
    <property type="entry name" value="CheC-like_sf"/>
</dbReference>
<keyword evidence="9" id="KW-0975">Bacterial flagellum</keyword>
<dbReference type="Pfam" id="PF02154">
    <property type="entry name" value="FliM"/>
    <property type="match status" value="1"/>
</dbReference>
<gene>
    <name evidence="11" type="primary">fliM_2</name>
    <name evidence="11" type="ORF">BEH84_05626</name>
</gene>
<dbReference type="AlphaFoldDB" id="A0A1E3AIN5"/>
<keyword evidence="11" id="KW-0282">Flagellum</keyword>
<feature type="domain" description="Flagellar motor switch protein FliN-like C-terminal" evidence="10">
    <location>
        <begin position="259"/>
        <end position="329"/>
    </location>
</feature>
<dbReference type="Gene3D" id="2.30.330.10">
    <property type="entry name" value="SpoA-like"/>
    <property type="match status" value="1"/>
</dbReference>
<keyword evidence="8" id="KW-0472">Membrane</keyword>
<keyword evidence="11" id="KW-0966">Cell projection</keyword>
<dbReference type="Gene3D" id="3.40.1550.10">
    <property type="entry name" value="CheC-like"/>
    <property type="match status" value="1"/>
</dbReference>
<evidence type="ECO:0000256" key="5">
    <source>
        <dbReference type="ARBA" id="ARBA00022475"/>
    </source>
</evidence>
<dbReference type="EMBL" id="MCGI01000006">
    <property type="protein sequence ID" value="ODM08301.1"/>
    <property type="molecule type" value="Genomic_DNA"/>
</dbReference>
<dbReference type="SUPFAM" id="SSF103039">
    <property type="entry name" value="CheC-like"/>
    <property type="match status" value="1"/>
</dbReference>
<dbReference type="PRINTS" id="PR00955">
    <property type="entry name" value="FLGMOTORFLIM"/>
</dbReference>
<evidence type="ECO:0000313" key="11">
    <source>
        <dbReference type="EMBL" id="ODM08301.1"/>
    </source>
</evidence>
<evidence type="ECO:0000256" key="7">
    <source>
        <dbReference type="ARBA" id="ARBA00022779"/>
    </source>
</evidence>
<evidence type="ECO:0000256" key="6">
    <source>
        <dbReference type="ARBA" id="ARBA00022500"/>
    </source>
</evidence>
<comment type="similarity">
    <text evidence="3">Belongs to the FliM family.</text>
</comment>
<keyword evidence="6" id="KW-0145">Chemotaxis</keyword>
<evidence type="ECO:0000313" key="12">
    <source>
        <dbReference type="Proteomes" id="UP000095003"/>
    </source>
</evidence>
<sequence>MAEVLSQSQIDALLNSMVSGGEDAVETVQKEEQAYRYYDFNSPKKFTKDRLKLLKGIYDNYCRIATSQINSLFRVNSEVEVVTVEEQRYYEFSNALGDNDILTLVDIKFADNTSKYPPLLIHISQPLMVNMIDRMLGGNAEDMSIDTSYVYTELEMPLYRKIIEYLTMILRDAWSSYLKLQPKVERIEENPSLFQDISLDETVVIILLDAKLQGVTGKVSFCIPETLLAGVFDVIDNRKRTEDEYENALPDVHQVIMNKIKDSILTVKADLGEAELDLEDIYNLQVGDVIDLNKPHDSEVVLYVEEQPWFVGKLGVSNKNVAVKIDSRLDKAENAKNEIQADDFTPAM</sequence>
<dbReference type="PANTHER" id="PTHR30034:SF6">
    <property type="entry name" value="YOP PROTEINS TRANSLOCATION PROTEIN Q"/>
    <property type="match status" value="1"/>
</dbReference>
<reference evidence="11 12" key="1">
    <citation type="submission" date="2016-07" db="EMBL/GenBank/DDBJ databases">
        <title>Characterization of isolates of Eisenbergiella tayi derived from blood cultures, using whole genome sequencing.</title>
        <authorList>
            <person name="Burdz T."/>
            <person name="Wiebe D."/>
            <person name="Huynh C."/>
            <person name="Bernard K."/>
        </authorList>
    </citation>
    <scope>NUCLEOTIDE SEQUENCE [LARGE SCALE GENOMIC DNA]</scope>
    <source>
        <strain evidence="11 12">NML 120489</strain>
    </source>
</reference>
<evidence type="ECO:0000259" key="10">
    <source>
        <dbReference type="Pfam" id="PF01052"/>
    </source>
</evidence>